<keyword evidence="4" id="KW-1185">Reference proteome</keyword>
<organism evidence="3 4">
    <name type="scientific">Dendrothele bispora (strain CBS 962.96)</name>
    <dbReference type="NCBI Taxonomy" id="1314807"/>
    <lineage>
        <taxon>Eukaryota</taxon>
        <taxon>Fungi</taxon>
        <taxon>Dikarya</taxon>
        <taxon>Basidiomycota</taxon>
        <taxon>Agaricomycotina</taxon>
        <taxon>Agaricomycetes</taxon>
        <taxon>Agaricomycetidae</taxon>
        <taxon>Agaricales</taxon>
        <taxon>Agaricales incertae sedis</taxon>
        <taxon>Dendrothele</taxon>
    </lineage>
</organism>
<dbReference type="Proteomes" id="UP000297245">
    <property type="component" value="Unassembled WGS sequence"/>
</dbReference>
<feature type="region of interest" description="Disordered" evidence="2">
    <location>
        <begin position="332"/>
        <end position="361"/>
    </location>
</feature>
<keyword evidence="1" id="KW-0175">Coiled coil</keyword>
<evidence type="ECO:0000256" key="2">
    <source>
        <dbReference type="SAM" id="MobiDB-lite"/>
    </source>
</evidence>
<proteinExistence type="predicted"/>
<feature type="compositionally biased region" description="Polar residues" evidence="2">
    <location>
        <begin position="138"/>
        <end position="157"/>
    </location>
</feature>
<sequence>MVYDSSEDEYEPSQQPDAPPGLPIKRKHLLQGENDGFKSNNPSGTPIPRPSATQANHKNQRLYVDRGMLDDATDSQTWVEQYAPATSPIEKPWMHAKTADGVKREPSSSPGPELASNPTSTPRRNRAISPPDFPESQLPETWSNCSDTSPIQSPQKNHLTKSEKFQQELVECADQHFEEVQQLQNRIEDKTQAMYASEAWAQTQETKWKAAEWKTQELVETMANLESELNDWKVLGSVISTFKSTKPVCTKQGFVQGPFPKLISIDFNGCTTVGDIKRILYRRRLIPDPSLPPNRQSFIAYYLPTSLSPLEDSSVLQELGFGHLLLGGARDGTSNPAASSIQEPTFRTPSSTAAPTSKFPTSNPEVWVTKYTKKDGLLFSCQTPNAAGVLDSVLRDPLNVPESQAMLLEELRQGLLEEEMLLDDATFDSEGLFEEEMPLDDAMFDFENSDEEVQTSDTEETESLPGSDDDTSDDCLQSESDDEGAGIESDKDTFGHNTGPGADHVSTDPSSEWYPWSSREQCILDILRHLPRSSFSRKQNETIQWAIPRLAKHMWYQEL</sequence>
<gene>
    <name evidence="3" type="ORF">K435DRAFT_791970</name>
</gene>
<accession>A0A4S8MKF5</accession>
<feature type="coiled-coil region" evidence="1">
    <location>
        <begin position="173"/>
        <end position="235"/>
    </location>
</feature>
<feature type="compositionally biased region" description="Basic and acidic residues" evidence="2">
    <location>
        <begin position="97"/>
        <end position="106"/>
    </location>
</feature>
<feature type="compositionally biased region" description="Acidic residues" evidence="2">
    <location>
        <begin position="1"/>
        <end position="11"/>
    </location>
</feature>
<evidence type="ECO:0000313" key="4">
    <source>
        <dbReference type="Proteomes" id="UP000297245"/>
    </source>
</evidence>
<reference evidence="3 4" key="1">
    <citation type="journal article" date="2019" name="Nat. Ecol. Evol.">
        <title>Megaphylogeny resolves global patterns of mushroom evolution.</title>
        <authorList>
            <person name="Varga T."/>
            <person name="Krizsan K."/>
            <person name="Foldi C."/>
            <person name="Dima B."/>
            <person name="Sanchez-Garcia M."/>
            <person name="Sanchez-Ramirez S."/>
            <person name="Szollosi G.J."/>
            <person name="Szarkandi J.G."/>
            <person name="Papp V."/>
            <person name="Albert L."/>
            <person name="Andreopoulos W."/>
            <person name="Angelini C."/>
            <person name="Antonin V."/>
            <person name="Barry K.W."/>
            <person name="Bougher N.L."/>
            <person name="Buchanan P."/>
            <person name="Buyck B."/>
            <person name="Bense V."/>
            <person name="Catcheside P."/>
            <person name="Chovatia M."/>
            <person name="Cooper J."/>
            <person name="Damon W."/>
            <person name="Desjardin D."/>
            <person name="Finy P."/>
            <person name="Geml J."/>
            <person name="Haridas S."/>
            <person name="Hughes K."/>
            <person name="Justo A."/>
            <person name="Karasinski D."/>
            <person name="Kautmanova I."/>
            <person name="Kiss B."/>
            <person name="Kocsube S."/>
            <person name="Kotiranta H."/>
            <person name="LaButti K.M."/>
            <person name="Lechner B.E."/>
            <person name="Liimatainen K."/>
            <person name="Lipzen A."/>
            <person name="Lukacs Z."/>
            <person name="Mihaltcheva S."/>
            <person name="Morgado L.N."/>
            <person name="Niskanen T."/>
            <person name="Noordeloos M.E."/>
            <person name="Ohm R.A."/>
            <person name="Ortiz-Santana B."/>
            <person name="Ovrebo C."/>
            <person name="Racz N."/>
            <person name="Riley R."/>
            <person name="Savchenko A."/>
            <person name="Shiryaev A."/>
            <person name="Soop K."/>
            <person name="Spirin V."/>
            <person name="Szebenyi C."/>
            <person name="Tomsovsky M."/>
            <person name="Tulloss R.E."/>
            <person name="Uehling J."/>
            <person name="Grigoriev I.V."/>
            <person name="Vagvolgyi C."/>
            <person name="Papp T."/>
            <person name="Martin F.M."/>
            <person name="Miettinen O."/>
            <person name="Hibbett D.S."/>
            <person name="Nagy L.G."/>
        </authorList>
    </citation>
    <scope>NUCLEOTIDE SEQUENCE [LARGE SCALE GENOMIC DNA]</scope>
    <source>
        <strain evidence="3 4">CBS 962.96</strain>
    </source>
</reference>
<feature type="region of interest" description="Disordered" evidence="2">
    <location>
        <begin position="1"/>
        <end position="162"/>
    </location>
</feature>
<feature type="compositionally biased region" description="Acidic residues" evidence="2">
    <location>
        <begin position="449"/>
        <end position="473"/>
    </location>
</feature>
<name>A0A4S8MKF5_DENBC</name>
<protein>
    <submittedName>
        <fullName evidence="3">Uncharacterized protein</fullName>
    </submittedName>
</protein>
<dbReference type="AlphaFoldDB" id="A0A4S8MKF5"/>
<evidence type="ECO:0000313" key="3">
    <source>
        <dbReference type="EMBL" id="THV03265.1"/>
    </source>
</evidence>
<feature type="region of interest" description="Disordered" evidence="2">
    <location>
        <begin position="449"/>
        <end position="512"/>
    </location>
</feature>
<dbReference type="EMBL" id="ML179069">
    <property type="protein sequence ID" value="THV03265.1"/>
    <property type="molecule type" value="Genomic_DNA"/>
</dbReference>
<evidence type="ECO:0000256" key="1">
    <source>
        <dbReference type="SAM" id="Coils"/>
    </source>
</evidence>